<keyword evidence="1" id="KW-0175">Coiled coil</keyword>
<comment type="caution">
    <text evidence="4">The sequence shown here is derived from an EMBL/GenBank/DDBJ whole genome shotgun (WGS) entry which is preliminary data.</text>
</comment>
<dbReference type="GO" id="GO:0008270">
    <property type="term" value="F:zinc ion binding"/>
    <property type="evidence" value="ECO:0007669"/>
    <property type="project" value="TreeGrafter"/>
</dbReference>
<feature type="domain" description="ATPase AAA-type core" evidence="3">
    <location>
        <begin position="6"/>
        <end position="71"/>
    </location>
</feature>
<dbReference type="PROSITE" id="PS00674">
    <property type="entry name" value="AAA"/>
    <property type="match status" value="1"/>
</dbReference>
<dbReference type="Pfam" id="PF00004">
    <property type="entry name" value="AAA"/>
    <property type="match status" value="1"/>
</dbReference>
<dbReference type="GO" id="GO:0005524">
    <property type="term" value="F:ATP binding"/>
    <property type="evidence" value="ECO:0007669"/>
    <property type="project" value="UniProtKB-KW"/>
</dbReference>
<protein>
    <submittedName>
        <fullName evidence="4">Atad3 protein</fullName>
    </submittedName>
</protein>
<evidence type="ECO:0000313" key="4">
    <source>
        <dbReference type="EMBL" id="CAE7029585.1"/>
    </source>
</evidence>
<evidence type="ECO:0000256" key="2">
    <source>
        <dbReference type="RuleBase" id="RU003651"/>
    </source>
</evidence>
<dbReference type="SUPFAM" id="SSF52540">
    <property type="entry name" value="P-loop containing nucleoside triphosphate hydrolases"/>
    <property type="match status" value="1"/>
</dbReference>
<dbReference type="GO" id="GO:0016887">
    <property type="term" value="F:ATP hydrolysis activity"/>
    <property type="evidence" value="ECO:0007669"/>
    <property type="project" value="InterPro"/>
</dbReference>
<dbReference type="GO" id="GO:0007005">
    <property type="term" value="P:mitochondrion organization"/>
    <property type="evidence" value="ECO:0007669"/>
    <property type="project" value="TreeGrafter"/>
</dbReference>
<keyword evidence="5" id="KW-1185">Reference proteome</keyword>
<dbReference type="InterPro" id="IPR027417">
    <property type="entry name" value="P-loop_NTPase"/>
</dbReference>
<feature type="non-terminal residue" evidence="4">
    <location>
        <position position="159"/>
    </location>
</feature>
<evidence type="ECO:0000256" key="1">
    <source>
        <dbReference type="ARBA" id="ARBA00023054"/>
    </source>
</evidence>
<dbReference type="PANTHER" id="PTHR23075">
    <property type="entry name" value="PUTATIVE ATP-ASE"/>
    <property type="match status" value="1"/>
</dbReference>
<dbReference type="GO" id="GO:0005739">
    <property type="term" value="C:mitochondrion"/>
    <property type="evidence" value="ECO:0007669"/>
    <property type="project" value="TreeGrafter"/>
</dbReference>
<proteinExistence type="inferred from homology"/>
<dbReference type="PANTHER" id="PTHR23075:SF0">
    <property type="entry name" value="ATPASE FAMILY AAA DOMAIN-CONTAINING PROTEIN 3"/>
    <property type="match status" value="1"/>
</dbReference>
<evidence type="ECO:0000313" key="5">
    <source>
        <dbReference type="Proteomes" id="UP000604046"/>
    </source>
</evidence>
<evidence type="ECO:0000259" key="3">
    <source>
        <dbReference type="Pfam" id="PF00004"/>
    </source>
</evidence>
<sequence length="159" mass="18013">SPRGVLLFVDEAEAFLAQRRHGNFHLRAAVSFFLTETGSSSTRLQLILATNRFEDLDEAVLSRLPFKIKFGAPSAELLQQQFDDRAGRLAAPAAERLRQLLGQRGEGQPHGLQLEGLGFTGRDVQSLFEEFGRRWSLEKASGGKRKADQDWLDRWLQYR</sequence>
<dbReference type="InterPro" id="IPR003960">
    <property type="entry name" value="ATPase_AAA_CS"/>
</dbReference>
<dbReference type="EMBL" id="CAJNDS010000218">
    <property type="protein sequence ID" value="CAE7029585.1"/>
    <property type="molecule type" value="Genomic_DNA"/>
</dbReference>
<gene>
    <name evidence="4" type="primary">Atad3</name>
    <name evidence="4" type="ORF">SNAT2548_LOCUS3550</name>
</gene>
<dbReference type="AlphaFoldDB" id="A0A812IC71"/>
<dbReference type="OrthoDB" id="5925at2759"/>
<keyword evidence="2" id="KW-0067">ATP-binding</keyword>
<name>A0A812IC71_9DINO</name>
<accession>A0A812IC71</accession>
<dbReference type="Proteomes" id="UP000604046">
    <property type="component" value="Unassembled WGS sequence"/>
</dbReference>
<reference evidence="4" key="1">
    <citation type="submission" date="2021-02" db="EMBL/GenBank/DDBJ databases">
        <authorList>
            <person name="Dougan E. K."/>
            <person name="Rhodes N."/>
            <person name="Thang M."/>
            <person name="Chan C."/>
        </authorList>
    </citation>
    <scope>NUCLEOTIDE SEQUENCE</scope>
</reference>
<dbReference type="InterPro" id="IPR003959">
    <property type="entry name" value="ATPase_AAA_core"/>
</dbReference>
<dbReference type="Gene3D" id="3.40.50.300">
    <property type="entry name" value="P-loop containing nucleotide triphosphate hydrolases"/>
    <property type="match status" value="1"/>
</dbReference>
<organism evidence="4 5">
    <name type="scientific">Symbiodinium natans</name>
    <dbReference type="NCBI Taxonomy" id="878477"/>
    <lineage>
        <taxon>Eukaryota</taxon>
        <taxon>Sar</taxon>
        <taxon>Alveolata</taxon>
        <taxon>Dinophyceae</taxon>
        <taxon>Suessiales</taxon>
        <taxon>Symbiodiniaceae</taxon>
        <taxon>Symbiodinium</taxon>
    </lineage>
</organism>
<comment type="similarity">
    <text evidence="2">Belongs to the AAA ATPase family.</text>
</comment>
<keyword evidence="2" id="KW-0547">Nucleotide-binding</keyword>